<organism evidence="12 13">
    <name type="scientific">Heterodera trifolii</name>
    <dbReference type="NCBI Taxonomy" id="157864"/>
    <lineage>
        <taxon>Eukaryota</taxon>
        <taxon>Metazoa</taxon>
        <taxon>Ecdysozoa</taxon>
        <taxon>Nematoda</taxon>
        <taxon>Chromadorea</taxon>
        <taxon>Rhabditida</taxon>
        <taxon>Tylenchina</taxon>
        <taxon>Tylenchomorpha</taxon>
        <taxon>Tylenchoidea</taxon>
        <taxon>Heteroderidae</taxon>
        <taxon>Heteroderinae</taxon>
        <taxon>Heterodera</taxon>
    </lineage>
</organism>
<keyword evidence="7 8" id="KW-0539">Nucleus</keyword>
<evidence type="ECO:0000259" key="11">
    <source>
        <dbReference type="PROSITE" id="PS50071"/>
    </source>
</evidence>
<evidence type="ECO:0000256" key="8">
    <source>
        <dbReference type="PROSITE-ProRule" id="PRU00108"/>
    </source>
</evidence>
<dbReference type="InterPro" id="IPR050296">
    <property type="entry name" value="Antp_homeobox"/>
</dbReference>
<dbReference type="GO" id="GO:0003677">
    <property type="term" value="F:DNA binding"/>
    <property type="evidence" value="ECO:0007669"/>
    <property type="project" value="UniProtKB-UniRule"/>
</dbReference>
<sequence length="278" mass="29575">MYNNAVGSAMGPSAALCAVSSASGAVSVGPMALFGGASSVWPCGDVQKEFTAKEFAPKGFFDGAMSAEGGVASAMGSAGFPSPALCAPAVPCEYMKNMLAAHWAEANTAAAAAAVGFYGAVPSSSSSLVLPPSSAVHCPSSSSSSSAHFSSAGVEHSHQQRHHQQSSTTVQTFPWMKMNGLRGCESKRTRQTYSRTQTLELEKEFHFNKYLTRKRRQEISETLQLTERQVKIWFQNRRMKQKKEVKPDGIGGVGQESGDEEEEERGGGPDRIGGGTRR</sequence>
<keyword evidence="3" id="KW-0805">Transcription regulation</keyword>
<evidence type="ECO:0000256" key="7">
    <source>
        <dbReference type="ARBA" id="ARBA00023242"/>
    </source>
</evidence>
<dbReference type="FunFam" id="1.10.10.60:FF:000398">
    <property type="entry name" value="Homeobox protein lin-39"/>
    <property type="match status" value="1"/>
</dbReference>
<evidence type="ECO:0000256" key="6">
    <source>
        <dbReference type="ARBA" id="ARBA00023163"/>
    </source>
</evidence>
<name>A0ABD2HPZ9_9BILA</name>
<keyword evidence="2" id="KW-0217">Developmental protein</keyword>
<dbReference type="EMBL" id="JBICBT010001408">
    <property type="protein sequence ID" value="KAL3068391.1"/>
    <property type="molecule type" value="Genomic_DNA"/>
</dbReference>
<proteinExistence type="predicted"/>
<dbReference type="PANTHER" id="PTHR45659">
    <property type="entry name" value="HOMEOBOX PROTEIN HOX"/>
    <property type="match status" value="1"/>
</dbReference>
<dbReference type="PANTHER" id="PTHR45659:SF4">
    <property type="entry name" value="HOMEOBOX PROTEIN ABDOMINAL-A"/>
    <property type="match status" value="1"/>
</dbReference>
<evidence type="ECO:0000256" key="2">
    <source>
        <dbReference type="ARBA" id="ARBA00022473"/>
    </source>
</evidence>
<evidence type="ECO:0000313" key="13">
    <source>
        <dbReference type="Proteomes" id="UP001620626"/>
    </source>
</evidence>
<dbReference type="PROSITE" id="PS00027">
    <property type="entry name" value="HOMEOBOX_1"/>
    <property type="match status" value="1"/>
</dbReference>
<evidence type="ECO:0000256" key="9">
    <source>
        <dbReference type="RuleBase" id="RU000682"/>
    </source>
</evidence>
<comment type="subcellular location">
    <subcellularLocation>
        <location evidence="1 8 9">Nucleus</location>
    </subcellularLocation>
</comment>
<feature type="region of interest" description="Disordered" evidence="10">
    <location>
        <begin position="147"/>
        <end position="172"/>
    </location>
</feature>
<keyword evidence="5 8" id="KW-0371">Homeobox</keyword>
<evidence type="ECO:0000256" key="5">
    <source>
        <dbReference type="ARBA" id="ARBA00023155"/>
    </source>
</evidence>
<dbReference type="SMART" id="SM00389">
    <property type="entry name" value="HOX"/>
    <property type="match status" value="1"/>
</dbReference>
<dbReference type="InterPro" id="IPR020479">
    <property type="entry name" value="HD_metazoa"/>
</dbReference>
<accession>A0ABD2HPZ9</accession>
<evidence type="ECO:0000256" key="10">
    <source>
        <dbReference type="SAM" id="MobiDB-lite"/>
    </source>
</evidence>
<dbReference type="PRINTS" id="PR00024">
    <property type="entry name" value="HOMEOBOX"/>
</dbReference>
<dbReference type="InterPro" id="IPR001356">
    <property type="entry name" value="HD"/>
</dbReference>
<dbReference type="Proteomes" id="UP001620626">
    <property type="component" value="Unassembled WGS sequence"/>
</dbReference>
<evidence type="ECO:0000256" key="4">
    <source>
        <dbReference type="ARBA" id="ARBA00023125"/>
    </source>
</evidence>
<keyword evidence="13" id="KW-1185">Reference proteome</keyword>
<feature type="compositionally biased region" description="Gly residues" evidence="10">
    <location>
        <begin position="269"/>
        <end position="278"/>
    </location>
</feature>
<dbReference type="GO" id="GO:0048337">
    <property type="term" value="P:positive regulation of mesodermal cell fate specification"/>
    <property type="evidence" value="ECO:0007669"/>
    <property type="project" value="UniProtKB-ARBA"/>
</dbReference>
<dbReference type="GO" id="GO:0009952">
    <property type="term" value="P:anterior/posterior pattern specification"/>
    <property type="evidence" value="ECO:0007669"/>
    <property type="project" value="UniProtKB-ARBA"/>
</dbReference>
<dbReference type="CDD" id="cd00086">
    <property type="entry name" value="homeodomain"/>
    <property type="match status" value="1"/>
</dbReference>
<keyword evidence="6" id="KW-0804">Transcription</keyword>
<dbReference type="InterPro" id="IPR009057">
    <property type="entry name" value="Homeodomain-like_sf"/>
</dbReference>
<dbReference type="SUPFAM" id="SSF46689">
    <property type="entry name" value="Homeodomain-like"/>
    <property type="match status" value="1"/>
</dbReference>
<evidence type="ECO:0000256" key="1">
    <source>
        <dbReference type="ARBA" id="ARBA00004123"/>
    </source>
</evidence>
<keyword evidence="4 8" id="KW-0238">DNA-binding</keyword>
<dbReference type="InterPro" id="IPR017970">
    <property type="entry name" value="Homeobox_CS"/>
</dbReference>
<feature type="DNA-binding region" description="Homeobox" evidence="8">
    <location>
        <begin position="186"/>
        <end position="245"/>
    </location>
</feature>
<dbReference type="GO" id="GO:0005634">
    <property type="term" value="C:nucleus"/>
    <property type="evidence" value="ECO:0007669"/>
    <property type="project" value="UniProtKB-SubCell"/>
</dbReference>
<evidence type="ECO:0000313" key="12">
    <source>
        <dbReference type="EMBL" id="KAL3068391.1"/>
    </source>
</evidence>
<dbReference type="PROSITE" id="PS50071">
    <property type="entry name" value="HOMEOBOX_2"/>
    <property type="match status" value="1"/>
</dbReference>
<dbReference type="Gene3D" id="1.10.10.60">
    <property type="entry name" value="Homeodomain-like"/>
    <property type="match status" value="1"/>
</dbReference>
<feature type="region of interest" description="Disordered" evidence="10">
    <location>
        <begin position="237"/>
        <end position="278"/>
    </location>
</feature>
<dbReference type="AlphaFoldDB" id="A0ABD2HPZ9"/>
<evidence type="ECO:0000256" key="3">
    <source>
        <dbReference type="ARBA" id="ARBA00023015"/>
    </source>
</evidence>
<feature type="domain" description="Homeobox" evidence="11">
    <location>
        <begin position="184"/>
        <end position="244"/>
    </location>
</feature>
<reference evidence="12 13" key="1">
    <citation type="submission" date="2024-10" db="EMBL/GenBank/DDBJ databases">
        <authorList>
            <person name="Kim D."/>
        </authorList>
    </citation>
    <scope>NUCLEOTIDE SEQUENCE [LARGE SCALE GENOMIC DNA]</scope>
    <source>
        <strain evidence="12">BH-2024</strain>
    </source>
</reference>
<dbReference type="Pfam" id="PF00046">
    <property type="entry name" value="Homeodomain"/>
    <property type="match status" value="1"/>
</dbReference>
<comment type="caution">
    <text evidence="12">The sequence shown here is derived from an EMBL/GenBank/DDBJ whole genome shotgun (WGS) entry which is preliminary data.</text>
</comment>
<protein>
    <recommendedName>
        <fullName evidence="11">Homeobox domain-containing protein</fullName>
    </recommendedName>
</protein>
<gene>
    <name evidence="12" type="ORF">niasHT_030682</name>
</gene>
<dbReference type="GO" id="GO:0045893">
    <property type="term" value="P:positive regulation of DNA-templated transcription"/>
    <property type="evidence" value="ECO:0007669"/>
    <property type="project" value="UniProtKB-ARBA"/>
</dbReference>